<dbReference type="PANTHER" id="PTHR43581">
    <property type="entry name" value="ATP/GTP PHOSPHATASE"/>
    <property type="match status" value="1"/>
</dbReference>
<reference evidence="2 3" key="1">
    <citation type="submission" date="2024-04" db="EMBL/GenBank/DDBJ databases">
        <title>Okeanomitos corallinicola gen. &amp; sp. nov. (Nostocales, Cyanobacteria), a new toxic marine heterocyst-forming cyanobacterium from a coral reef.</title>
        <authorList>
            <person name="Li H."/>
            <person name="Li R."/>
            <person name="Kang J."/>
            <person name="Hii K.S."/>
            <person name="Mohamed H.F."/>
            <person name="Xu X."/>
            <person name="Luo Z."/>
        </authorList>
    </citation>
    <scope>NUCLEOTIDE SEQUENCE [LARGE SCALE GENOMIC DNA]</scope>
    <source>
        <strain evidence="2 3">TIOX110</strain>
    </source>
</reference>
<gene>
    <name evidence="2" type="ORF">WJM97_15665</name>
</gene>
<organism evidence="2 3">
    <name type="scientific">Okeanomitos corallinicola TIOX110</name>
    <dbReference type="NCBI Taxonomy" id="3133117"/>
    <lineage>
        <taxon>Bacteria</taxon>
        <taxon>Bacillati</taxon>
        <taxon>Cyanobacteriota</taxon>
        <taxon>Cyanophyceae</taxon>
        <taxon>Nostocales</taxon>
        <taxon>Aphanizomenonaceae</taxon>
        <taxon>Okeanomitos</taxon>
    </lineage>
</organism>
<dbReference type="InterPro" id="IPR041685">
    <property type="entry name" value="AAA_GajA/Old/RecF-like"/>
</dbReference>
<evidence type="ECO:0000259" key="1">
    <source>
        <dbReference type="Pfam" id="PF13175"/>
    </source>
</evidence>
<dbReference type="InterPro" id="IPR027417">
    <property type="entry name" value="P-loop_NTPase"/>
</dbReference>
<dbReference type="SUPFAM" id="SSF52540">
    <property type="entry name" value="P-loop containing nucleoside triphosphate hydrolases"/>
    <property type="match status" value="1"/>
</dbReference>
<dbReference type="EMBL" id="CP150886">
    <property type="protein sequence ID" value="WZB86820.1"/>
    <property type="molecule type" value="Genomic_DNA"/>
</dbReference>
<dbReference type="Pfam" id="PF13175">
    <property type="entry name" value="AAA_15"/>
    <property type="match status" value="1"/>
</dbReference>
<dbReference type="InterPro" id="IPR051396">
    <property type="entry name" value="Bact_Antivir_Def_Nuclease"/>
</dbReference>
<proteinExistence type="predicted"/>
<keyword evidence="3" id="KW-1185">Reference proteome</keyword>
<evidence type="ECO:0000313" key="3">
    <source>
        <dbReference type="Proteomes" id="UP001483337"/>
    </source>
</evidence>
<feature type="domain" description="Endonuclease GajA/Old nuclease/RecF-like AAA" evidence="1">
    <location>
        <begin position="2"/>
        <end position="366"/>
    </location>
</feature>
<name>A0ABZ2UQV8_9CYAN</name>
<accession>A0ABZ2UQV8</accession>
<dbReference type="RefSeq" id="WP_353929734.1">
    <property type="nucleotide sequence ID" value="NZ_CP150886.1"/>
</dbReference>
<protein>
    <submittedName>
        <fullName evidence="2">AAA family ATPase</fullName>
    </submittedName>
</protein>
<dbReference type="PANTHER" id="PTHR43581:SF2">
    <property type="entry name" value="EXCINUCLEASE ATPASE SUBUNIT"/>
    <property type="match status" value="1"/>
</dbReference>
<dbReference type="CDD" id="cd00267">
    <property type="entry name" value="ABC_ATPase"/>
    <property type="match status" value="1"/>
</dbReference>
<dbReference type="Gene3D" id="3.40.50.300">
    <property type="entry name" value="P-loop containing nucleotide triphosphate hydrolases"/>
    <property type="match status" value="1"/>
</dbReference>
<sequence>MKVKVKNLGALKQAEFTLGDLTIICGYNNTGKTYATYALFGFLYRWRKVFPITINHDKITELLTDGVTLIDIQEYAQQVDQIVAKGCEVYSRELSEIFAASSNRFKNTEFEFKLETKNINLLDQYDITINFGESSLFSIAKSKGSTELVITLVGNKEKVKIPDFIIEKYISDALKNIIFKNKLPRPFIASSERTGAAIFRKDLNFDRNRLLEEIGSAGDNIDRTELLLKDYGDYALPIKTNVDFIRRLETIVKKNSFIYESHPDILEHFADIIGGEYSVTRNDELYYLPAGKRVKLSMDESSSAVRSLLDIGFYLRHEAQPGDLLMIDEPELNLHPENQRRVARLFARLVNVGVKVFITTHSDYIIKELNTLIMLNHDKPHLTEIAKTEGYSSEELISAEKIKVYIAEEALVKLDGRAKKTKCQTLIPAQISSELGIEARSFDQTIETMNRIQEAIVWGE</sequence>
<dbReference type="Proteomes" id="UP001483337">
    <property type="component" value="Chromosome"/>
</dbReference>
<evidence type="ECO:0000313" key="2">
    <source>
        <dbReference type="EMBL" id="WZB86820.1"/>
    </source>
</evidence>